<evidence type="ECO:0000256" key="2">
    <source>
        <dbReference type="ARBA" id="ARBA00022723"/>
    </source>
</evidence>
<evidence type="ECO:0000313" key="7">
    <source>
        <dbReference type="EMBL" id="PEN16297.1"/>
    </source>
</evidence>
<comment type="caution">
    <text evidence="7">The sequence shown here is derived from an EMBL/GenBank/DDBJ whole genome shotgun (WGS) entry which is preliminary data.</text>
</comment>
<dbReference type="Gene3D" id="3.30.1490.330">
    <property type="match status" value="1"/>
</dbReference>
<name>A0A2A8D685_9MICC</name>
<evidence type="ECO:0000256" key="1">
    <source>
        <dbReference type="ARBA" id="ARBA00022598"/>
    </source>
</evidence>
<proteinExistence type="predicted"/>
<sequence>MKREEFPVGRPGWEQTIIDEGLTYSVDGPHDLQHYWNEYAAYVFTPAEMTNLRDQAREVHQMCLHAIERMASGAYGTLGLPEAAFNLAKESWNRHEPDFYGRFDFIYSGVPGDPLKLLEYNADTPTGIVEATISQKTWASDQRLDTRGYVHWGEIGEAFTERWRQMFAHDLSHGRSPRLHLASVTEEIDVNDEDYNNLWLIAHAANRAGLTTKLIRIDEVIFDETLKIWKDPEGERIENLFKLYPWEDMVTDSESGYDKLLFAYHDMMNRWIEPAWKMFLSNKILLAALWDLYPNHPNLLETHVGTRGGLKNWVRKPIFGREGDGIEINAPDYDVFVRDEDDDHFINVPESEFVYQDFVAPPVYSGIINRTNLPMLGIWMVNGEAVGMGIRESDRPITDYECRFAPHLVQVKPNLIP</sequence>
<protein>
    <submittedName>
        <fullName evidence="7">Glutathionylspermidine synthase family protein</fullName>
    </submittedName>
</protein>
<dbReference type="InterPro" id="IPR016185">
    <property type="entry name" value="PreATP-grasp_dom_sf"/>
</dbReference>
<keyword evidence="2" id="KW-0479">Metal-binding</keyword>
<evidence type="ECO:0000256" key="4">
    <source>
        <dbReference type="ARBA" id="ARBA00022840"/>
    </source>
</evidence>
<accession>A0A2A8D685</accession>
<dbReference type="Pfam" id="PF03738">
    <property type="entry name" value="GSP_synth"/>
    <property type="match status" value="1"/>
</dbReference>
<evidence type="ECO:0000313" key="8">
    <source>
        <dbReference type="Proteomes" id="UP000219947"/>
    </source>
</evidence>
<feature type="domain" description="Glutathionylspermidine synthase pre-ATP-grasp-like" evidence="6">
    <location>
        <begin position="13"/>
        <end position="409"/>
    </location>
</feature>
<dbReference type="GO" id="GO:0016874">
    <property type="term" value="F:ligase activity"/>
    <property type="evidence" value="ECO:0007669"/>
    <property type="project" value="UniProtKB-KW"/>
</dbReference>
<keyword evidence="3" id="KW-0547">Nucleotide-binding</keyword>
<dbReference type="GO" id="GO:0046872">
    <property type="term" value="F:metal ion binding"/>
    <property type="evidence" value="ECO:0007669"/>
    <property type="project" value="UniProtKB-KW"/>
</dbReference>
<dbReference type="GO" id="GO:0005524">
    <property type="term" value="F:ATP binding"/>
    <property type="evidence" value="ECO:0007669"/>
    <property type="project" value="UniProtKB-KW"/>
</dbReference>
<evidence type="ECO:0000259" key="6">
    <source>
        <dbReference type="Pfam" id="PF03738"/>
    </source>
</evidence>
<keyword evidence="5" id="KW-0460">Magnesium</keyword>
<keyword evidence="1" id="KW-0436">Ligase</keyword>
<evidence type="ECO:0000256" key="3">
    <source>
        <dbReference type="ARBA" id="ARBA00022741"/>
    </source>
</evidence>
<dbReference type="AlphaFoldDB" id="A0A2A8D685"/>
<keyword evidence="8" id="KW-1185">Reference proteome</keyword>
<organism evidence="7 8">
    <name type="scientific">Rothia dentocariosa</name>
    <dbReference type="NCBI Taxonomy" id="2047"/>
    <lineage>
        <taxon>Bacteria</taxon>
        <taxon>Bacillati</taxon>
        <taxon>Actinomycetota</taxon>
        <taxon>Actinomycetes</taxon>
        <taxon>Micrococcales</taxon>
        <taxon>Micrococcaceae</taxon>
        <taxon>Rothia</taxon>
    </lineage>
</organism>
<gene>
    <name evidence="7" type="ORF">CRM92_06350</name>
</gene>
<reference evidence="7" key="1">
    <citation type="submission" date="2017-10" db="EMBL/GenBank/DDBJ databases">
        <title>Kefir isolates.</title>
        <authorList>
            <person name="Kim Y."/>
            <person name="Blasche S."/>
        </authorList>
    </citation>
    <scope>NUCLEOTIDE SEQUENCE [LARGE SCALE GENOMIC DNA]</scope>
    <source>
        <strain evidence="7">OG2-2</strain>
    </source>
</reference>
<dbReference type="EMBL" id="PDEV01000002">
    <property type="protein sequence ID" value="PEN16297.1"/>
    <property type="molecule type" value="Genomic_DNA"/>
</dbReference>
<dbReference type="InterPro" id="IPR005494">
    <property type="entry name" value="GSPS_pre-ATP-grasp-like_dom"/>
</dbReference>
<dbReference type="SUPFAM" id="SSF52440">
    <property type="entry name" value="PreATP-grasp domain"/>
    <property type="match status" value="1"/>
</dbReference>
<keyword evidence="4" id="KW-0067">ATP-binding</keyword>
<dbReference type="SUPFAM" id="SSF56059">
    <property type="entry name" value="Glutathione synthetase ATP-binding domain-like"/>
    <property type="match status" value="1"/>
</dbReference>
<dbReference type="Proteomes" id="UP000219947">
    <property type="component" value="Unassembled WGS sequence"/>
</dbReference>
<dbReference type="RefSeq" id="WP_070659842.1">
    <property type="nucleotide sequence ID" value="NZ_CP079201.1"/>
</dbReference>
<evidence type="ECO:0000256" key="5">
    <source>
        <dbReference type="ARBA" id="ARBA00022842"/>
    </source>
</evidence>